<evidence type="ECO:0000313" key="6">
    <source>
        <dbReference type="Proteomes" id="UP001585080"/>
    </source>
</evidence>
<feature type="domain" description="Polyketide synthase-like methyltransferase" evidence="4">
    <location>
        <begin position="51"/>
        <end position="248"/>
    </location>
</feature>
<dbReference type="InterPro" id="IPR013216">
    <property type="entry name" value="Methyltransf_11"/>
</dbReference>
<evidence type="ECO:0000256" key="3">
    <source>
        <dbReference type="ARBA" id="ARBA00022691"/>
    </source>
</evidence>
<gene>
    <name evidence="5" type="ORF">VSS16_18250</name>
</gene>
<sequence>MSHTGPTAERVGDYYDKGVDLFPLLWDENIHMGYWTDETDDSSVAVATDRMTGQLIDRLAPRPGQRILDVGCGLGKPAVALATAHPVHVVGVTISPDQAKRATERARGTDVEARVTFRHGDGMALPFDDDSFDGAWAFESLLHMEDKPRALRELARVLRPGSRLVLADMYHRPREGMGFEGFMATLTGMDDYRELLADAGFSTLEALDITAHTVIPETAFAVMKEAMLARRGELAPITGEEAFEAAIAADRTTPPYTYVLITAHLG</sequence>
<keyword evidence="6" id="KW-1185">Reference proteome</keyword>
<keyword evidence="1 5" id="KW-0489">Methyltransferase</keyword>
<accession>A0ABV5ECV5</accession>
<keyword evidence="3" id="KW-0949">S-adenosyl-L-methionine</keyword>
<dbReference type="Gene3D" id="3.40.50.150">
    <property type="entry name" value="Vaccinia Virus protein VP39"/>
    <property type="match status" value="1"/>
</dbReference>
<dbReference type="Proteomes" id="UP001585080">
    <property type="component" value="Unassembled WGS sequence"/>
</dbReference>
<comment type="caution">
    <text evidence="5">The sequence shown here is derived from an EMBL/GenBank/DDBJ whole genome shotgun (WGS) entry which is preliminary data.</text>
</comment>
<dbReference type="InterPro" id="IPR050447">
    <property type="entry name" value="Erg6_SMT_methyltransf"/>
</dbReference>
<evidence type="ECO:0000313" key="5">
    <source>
        <dbReference type="EMBL" id="MFB8774645.1"/>
    </source>
</evidence>
<dbReference type="PANTHER" id="PTHR44068">
    <property type="entry name" value="ZGC:194242"/>
    <property type="match status" value="1"/>
</dbReference>
<name>A0ABV5ECV5_9ACTN</name>
<keyword evidence="2" id="KW-0808">Transferase</keyword>
<dbReference type="GO" id="GO:0032259">
    <property type="term" value="P:methylation"/>
    <property type="evidence" value="ECO:0007669"/>
    <property type="project" value="UniProtKB-KW"/>
</dbReference>
<dbReference type="InterPro" id="IPR020803">
    <property type="entry name" value="MeTfrase_dom"/>
</dbReference>
<dbReference type="InterPro" id="IPR029063">
    <property type="entry name" value="SAM-dependent_MTases_sf"/>
</dbReference>
<dbReference type="SMART" id="SM00828">
    <property type="entry name" value="PKS_MT"/>
    <property type="match status" value="1"/>
</dbReference>
<organism evidence="5 6">
    <name type="scientific">Streptomyces broussonetiae</name>
    <dbReference type="NCBI Taxonomy" id="2686304"/>
    <lineage>
        <taxon>Bacteria</taxon>
        <taxon>Bacillati</taxon>
        <taxon>Actinomycetota</taxon>
        <taxon>Actinomycetes</taxon>
        <taxon>Kitasatosporales</taxon>
        <taxon>Streptomycetaceae</taxon>
        <taxon>Streptomyces</taxon>
    </lineage>
</organism>
<dbReference type="PANTHER" id="PTHR44068:SF11">
    <property type="entry name" value="GERANYL DIPHOSPHATE 2-C-METHYLTRANSFERASE"/>
    <property type="match status" value="1"/>
</dbReference>
<dbReference type="RefSeq" id="WP_376733345.1">
    <property type="nucleotide sequence ID" value="NZ_JAYMRP010000014.1"/>
</dbReference>
<dbReference type="SUPFAM" id="SSF53335">
    <property type="entry name" value="S-adenosyl-L-methionine-dependent methyltransferases"/>
    <property type="match status" value="1"/>
</dbReference>
<protein>
    <submittedName>
        <fullName evidence="5">Methyltransferase domain-containing protein</fullName>
    </submittedName>
</protein>
<dbReference type="EMBL" id="JAYMRP010000014">
    <property type="protein sequence ID" value="MFB8774645.1"/>
    <property type="molecule type" value="Genomic_DNA"/>
</dbReference>
<evidence type="ECO:0000256" key="2">
    <source>
        <dbReference type="ARBA" id="ARBA00022679"/>
    </source>
</evidence>
<dbReference type="GO" id="GO:0008168">
    <property type="term" value="F:methyltransferase activity"/>
    <property type="evidence" value="ECO:0007669"/>
    <property type="project" value="UniProtKB-KW"/>
</dbReference>
<evidence type="ECO:0000259" key="4">
    <source>
        <dbReference type="SMART" id="SM00828"/>
    </source>
</evidence>
<dbReference type="CDD" id="cd02440">
    <property type="entry name" value="AdoMet_MTases"/>
    <property type="match status" value="1"/>
</dbReference>
<reference evidence="5 6" key="1">
    <citation type="submission" date="2024-01" db="EMBL/GenBank/DDBJ databases">
        <title>Genome mining of biosynthetic gene clusters to explore secondary metabolites of Streptomyces sp.</title>
        <authorList>
            <person name="Baig A."/>
            <person name="Ajitkumar Shintre N."/>
            <person name="Kumar H."/>
            <person name="Anbarasu A."/>
            <person name="Ramaiah S."/>
        </authorList>
    </citation>
    <scope>NUCLEOTIDE SEQUENCE [LARGE SCALE GENOMIC DNA]</scope>
    <source>
        <strain evidence="5 6">A57</strain>
    </source>
</reference>
<dbReference type="Pfam" id="PF08241">
    <property type="entry name" value="Methyltransf_11"/>
    <property type="match status" value="1"/>
</dbReference>
<evidence type="ECO:0000256" key="1">
    <source>
        <dbReference type="ARBA" id="ARBA00022603"/>
    </source>
</evidence>
<proteinExistence type="predicted"/>